<protein>
    <recommendedName>
        <fullName evidence="2">Core shell protein Gag P30 domain-containing protein</fullName>
    </recommendedName>
</protein>
<dbReference type="Proteomes" id="UP000782854">
    <property type="component" value="Unassembled WGS sequence"/>
</dbReference>
<gene>
    <name evidence="3" type="ORF">FQV19_0014680</name>
</gene>
<dbReference type="AlphaFoldDB" id="A0A8J4K910"/>
<sequence length="213" mass="24429">LFFILRRDHEIRQKCRLLMKDADGMYVLAESVDGKGKKKACCKGEKKCIEDRGEAEDVQMLTLKGDPANMERRAERGRYSSDGSDDGDSKENFSPVSERTRGQCPVIQAPLRQAIGMEGQPVLVPFTTSDLLNWKQSVGSYQENAEGMYQLLETIILTHYPNWGDIQAMLNTFFTKEERRMVLEKVKEEGERRNVNGRVDKHMPKIEPDWDPN</sequence>
<dbReference type="InterPro" id="IPR050462">
    <property type="entry name" value="Retroviral_Gag-Pol_poly"/>
</dbReference>
<dbReference type="PANTHER" id="PTHR33166">
    <property type="entry name" value="GAG_P30 DOMAIN-CONTAINING PROTEIN"/>
    <property type="match status" value="1"/>
</dbReference>
<name>A0A8J4K910_EUDMI</name>
<evidence type="ECO:0000313" key="4">
    <source>
        <dbReference type="Proteomes" id="UP000782854"/>
    </source>
</evidence>
<feature type="region of interest" description="Disordered" evidence="1">
    <location>
        <begin position="190"/>
        <end position="213"/>
    </location>
</feature>
<dbReference type="InterPro" id="IPR008919">
    <property type="entry name" value="Retrov_capsid_N"/>
</dbReference>
<dbReference type="EMBL" id="VULC01003295">
    <property type="protein sequence ID" value="KAF1552129.1"/>
    <property type="molecule type" value="Genomic_DNA"/>
</dbReference>
<dbReference type="Pfam" id="PF02093">
    <property type="entry name" value="Gag_p30"/>
    <property type="match status" value="1"/>
</dbReference>
<dbReference type="InterPro" id="IPR003036">
    <property type="entry name" value="Gag_P30"/>
</dbReference>
<feature type="domain" description="Core shell protein Gag P30" evidence="2">
    <location>
        <begin position="129"/>
        <end position="211"/>
    </location>
</feature>
<feature type="region of interest" description="Disordered" evidence="1">
    <location>
        <begin position="63"/>
        <end position="102"/>
    </location>
</feature>
<feature type="compositionally biased region" description="Basic and acidic residues" evidence="1">
    <location>
        <begin position="69"/>
        <end position="79"/>
    </location>
</feature>
<feature type="non-terminal residue" evidence="3">
    <location>
        <position position="1"/>
    </location>
</feature>
<accession>A0A8J4K910</accession>
<evidence type="ECO:0000256" key="1">
    <source>
        <dbReference type="SAM" id="MobiDB-lite"/>
    </source>
</evidence>
<keyword evidence="4" id="KW-1185">Reference proteome</keyword>
<feature type="non-terminal residue" evidence="3">
    <location>
        <position position="213"/>
    </location>
</feature>
<reference evidence="3" key="1">
    <citation type="journal article" date="2019" name="Gigascience">
        <title>High-coverage genomes to elucidate the evolution of penguins.</title>
        <authorList>
            <person name="Pan H."/>
            <person name="Cole T.L."/>
            <person name="Bi X."/>
            <person name="Fang M."/>
            <person name="Zhou C."/>
            <person name="Yang Z."/>
            <person name="Ksepka D.T."/>
            <person name="Hart T."/>
            <person name="Bouzat J.L."/>
            <person name="Argilla L.S."/>
            <person name="Bertelsen M.F."/>
            <person name="Boersma P.D."/>
            <person name="Bost C.A."/>
            <person name="Cherel Y."/>
            <person name="Dann P."/>
            <person name="Fiddaman S.R."/>
            <person name="Howard P."/>
            <person name="Labuschagne K."/>
            <person name="Mattern T."/>
            <person name="Miller G."/>
            <person name="Parker P."/>
            <person name="Phillips R.A."/>
            <person name="Quillfeldt P."/>
            <person name="Ryan P.G."/>
            <person name="Taylor H."/>
            <person name="Thompson D.R."/>
            <person name="Young M.J."/>
            <person name="Ellegaard M.R."/>
            <person name="Gilbert M.T.P."/>
            <person name="Sinding M.S."/>
            <person name="Pacheco G."/>
            <person name="Shepherd L.D."/>
            <person name="Tennyson A.J.D."/>
            <person name="Grosser S."/>
            <person name="Kay E."/>
            <person name="Nupen L.J."/>
            <person name="Ellenberg U."/>
            <person name="Houston D.M."/>
            <person name="Reeve A.H."/>
            <person name="Johnson K."/>
            <person name="Masello J.F."/>
            <person name="Stracke T."/>
            <person name="McKinlay B."/>
            <person name="Borboroglu P.G."/>
            <person name="Zhang D.X."/>
            <person name="Zhang G."/>
        </authorList>
    </citation>
    <scope>NUCLEOTIDE SEQUENCE</scope>
    <source>
        <strain evidence="3">Gonzo</strain>
    </source>
</reference>
<evidence type="ECO:0000259" key="2">
    <source>
        <dbReference type="Pfam" id="PF02093"/>
    </source>
</evidence>
<comment type="caution">
    <text evidence="3">The sequence shown here is derived from an EMBL/GenBank/DDBJ whole genome shotgun (WGS) entry which is preliminary data.</text>
</comment>
<dbReference type="Gene3D" id="1.10.375.10">
    <property type="entry name" value="Human Immunodeficiency Virus Type 1 Capsid Protein"/>
    <property type="match status" value="1"/>
</dbReference>
<dbReference type="OrthoDB" id="9049599at2759"/>
<proteinExistence type="predicted"/>
<organism evidence="3 4">
    <name type="scientific">Eudyptula minor</name>
    <name type="common">Little blue penguin</name>
    <name type="synonym">Aptenodytes minor</name>
    <dbReference type="NCBI Taxonomy" id="37083"/>
    <lineage>
        <taxon>Eukaryota</taxon>
        <taxon>Metazoa</taxon>
        <taxon>Chordata</taxon>
        <taxon>Craniata</taxon>
        <taxon>Vertebrata</taxon>
        <taxon>Euteleostomi</taxon>
        <taxon>Archelosauria</taxon>
        <taxon>Archosauria</taxon>
        <taxon>Dinosauria</taxon>
        <taxon>Saurischia</taxon>
        <taxon>Theropoda</taxon>
        <taxon>Coelurosauria</taxon>
        <taxon>Aves</taxon>
        <taxon>Neognathae</taxon>
        <taxon>Neoaves</taxon>
        <taxon>Aequornithes</taxon>
        <taxon>Sphenisciformes</taxon>
        <taxon>Spheniscidae</taxon>
        <taxon>Eudyptula</taxon>
    </lineage>
</organism>
<dbReference type="SUPFAM" id="SSF47943">
    <property type="entry name" value="Retrovirus capsid protein, N-terminal core domain"/>
    <property type="match status" value="1"/>
</dbReference>
<evidence type="ECO:0000313" key="3">
    <source>
        <dbReference type="EMBL" id="KAF1552129.1"/>
    </source>
</evidence>
<dbReference type="GO" id="GO:0019068">
    <property type="term" value="P:virion assembly"/>
    <property type="evidence" value="ECO:0007669"/>
    <property type="project" value="InterPro"/>
</dbReference>